<keyword evidence="1" id="KW-1133">Transmembrane helix</keyword>
<name>F2NB06_CORGP</name>
<sequence>MPSRNLNVCESSPYTPRDVRARRNPVVRIGMTIAEMVIWLAVMALLSIGVIWLLCSSSR</sequence>
<dbReference type="Proteomes" id="UP000006851">
    <property type="component" value="Chromosome"/>
</dbReference>
<dbReference type="RefSeq" id="WP_013709426.1">
    <property type="nucleotide sequence ID" value="NC_015389.1"/>
</dbReference>
<protein>
    <submittedName>
        <fullName evidence="2">Uncharacterized protein</fullName>
    </submittedName>
</protein>
<keyword evidence="1" id="KW-0472">Membrane</keyword>
<evidence type="ECO:0000313" key="3">
    <source>
        <dbReference type="Proteomes" id="UP000006851"/>
    </source>
</evidence>
<organism evidence="2 3">
    <name type="scientific">Coriobacterium glomerans (strain ATCC 49209 / DSM 20642 / JCM 10262 / PW2)</name>
    <dbReference type="NCBI Taxonomy" id="700015"/>
    <lineage>
        <taxon>Bacteria</taxon>
        <taxon>Bacillati</taxon>
        <taxon>Actinomycetota</taxon>
        <taxon>Coriobacteriia</taxon>
        <taxon>Coriobacteriales</taxon>
        <taxon>Coriobacteriaceae</taxon>
        <taxon>Coriobacterium</taxon>
    </lineage>
</organism>
<dbReference type="KEGG" id="cgo:Corgl_1585"/>
<accession>F2NB06</accession>
<dbReference type="AlphaFoldDB" id="F2NB06"/>
<proteinExistence type="predicted"/>
<keyword evidence="1" id="KW-0812">Transmembrane</keyword>
<evidence type="ECO:0000256" key="1">
    <source>
        <dbReference type="SAM" id="Phobius"/>
    </source>
</evidence>
<evidence type="ECO:0000313" key="2">
    <source>
        <dbReference type="EMBL" id="AEB07684.1"/>
    </source>
</evidence>
<dbReference type="HOGENOM" id="CLU_2952594_0_0_11"/>
<dbReference type="EMBL" id="CP002628">
    <property type="protein sequence ID" value="AEB07684.1"/>
    <property type="molecule type" value="Genomic_DNA"/>
</dbReference>
<reference evidence="3" key="1">
    <citation type="journal article" date="2013" name="Stand. Genomic Sci.">
        <title>Complete genome sequence of Coriobacterium glomerans type strain (PW2(T)) from the midgut of Pyrrhocoris apterus L. (red soldier bug).</title>
        <authorList>
            <person name="Stackebrandt E."/>
            <person name="Zeytun A."/>
            <person name="Lapidus A."/>
            <person name="Nolan M."/>
            <person name="Lucas S."/>
            <person name="Hammon N."/>
            <person name="Deshpande S."/>
            <person name="Cheng J.F."/>
            <person name="Tapia R."/>
            <person name="Goodwin L.A."/>
            <person name="Pitluck S."/>
            <person name="Liolios K."/>
            <person name="Pagani I."/>
            <person name="Ivanova N."/>
            <person name="Mavromatis K."/>
            <person name="Mikhailova N."/>
            <person name="Huntemann M."/>
            <person name="Pati A."/>
            <person name="Chen A."/>
            <person name="Palaniappan K."/>
            <person name="Chang Y.J."/>
            <person name="Land M."/>
            <person name="Hauser L."/>
            <person name="Rohde M."/>
            <person name="Pukall R."/>
            <person name="Goker M."/>
            <person name="Detter J.C."/>
            <person name="Woyke T."/>
            <person name="Bristow J."/>
            <person name="Eisen J.A."/>
            <person name="Markowitz V."/>
            <person name="Hugenholtz P."/>
            <person name="Kyrpides N.C."/>
            <person name="Klenk H.P."/>
        </authorList>
    </citation>
    <scope>NUCLEOTIDE SEQUENCE</scope>
    <source>
        <strain evidence="3">ATCC 49209 / DSM 20642 / JCM 10262 / PW2</strain>
    </source>
</reference>
<feature type="transmembrane region" description="Helical" evidence="1">
    <location>
        <begin position="36"/>
        <end position="55"/>
    </location>
</feature>
<keyword evidence="3" id="KW-1185">Reference proteome</keyword>
<gene>
    <name evidence="2" type="ordered locus">Corgl_1585</name>
</gene>
<dbReference type="eggNOG" id="ENOG503070Y">
    <property type="taxonomic scope" value="Bacteria"/>
</dbReference>